<organism evidence="3 4">
    <name type="scientific">Natronosalvus rutilus</name>
    <dbReference type="NCBI Taxonomy" id="2953753"/>
    <lineage>
        <taxon>Archaea</taxon>
        <taxon>Methanobacteriati</taxon>
        <taxon>Methanobacteriota</taxon>
        <taxon>Stenosarchaea group</taxon>
        <taxon>Halobacteria</taxon>
        <taxon>Halobacteriales</taxon>
        <taxon>Natrialbaceae</taxon>
        <taxon>Natronosalvus</taxon>
    </lineage>
</organism>
<reference evidence="3" key="1">
    <citation type="submission" date="2022-06" db="EMBL/GenBank/DDBJ databases">
        <title>Diverse halophilic archaea isolated from saline environments.</title>
        <authorList>
            <person name="Cui H.-L."/>
        </authorList>
    </citation>
    <scope>NUCLEOTIDE SEQUENCE</scope>
    <source>
        <strain evidence="3">WLHS1</strain>
    </source>
</reference>
<dbReference type="EMBL" id="CP100355">
    <property type="protein sequence ID" value="UTF53079.1"/>
    <property type="molecule type" value="Genomic_DNA"/>
</dbReference>
<protein>
    <submittedName>
        <fullName evidence="3">Alpha/beta hydrolase</fullName>
    </submittedName>
</protein>
<dbReference type="GO" id="GO:0016787">
    <property type="term" value="F:hydrolase activity"/>
    <property type="evidence" value="ECO:0007669"/>
    <property type="project" value="UniProtKB-KW"/>
</dbReference>
<evidence type="ECO:0000259" key="2">
    <source>
        <dbReference type="Pfam" id="PF07859"/>
    </source>
</evidence>
<dbReference type="InterPro" id="IPR050300">
    <property type="entry name" value="GDXG_lipolytic_enzyme"/>
</dbReference>
<dbReference type="GeneID" id="73291391"/>
<dbReference type="RefSeq" id="WP_254157220.1">
    <property type="nucleotide sequence ID" value="NZ_CP100355.1"/>
</dbReference>
<accession>A0A9E7SSX5</accession>
<dbReference type="InterPro" id="IPR029058">
    <property type="entry name" value="AB_hydrolase_fold"/>
</dbReference>
<dbReference type="SUPFAM" id="SSF53474">
    <property type="entry name" value="alpha/beta-Hydrolases"/>
    <property type="match status" value="1"/>
</dbReference>
<dbReference type="PANTHER" id="PTHR48081:SF8">
    <property type="entry name" value="ALPHA_BETA HYDROLASE FOLD-3 DOMAIN-CONTAINING PROTEIN-RELATED"/>
    <property type="match status" value="1"/>
</dbReference>
<dbReference type="KEGG" id="sawl:NGM29_15055"/>
<dbReference type="Pfam" id="PF07859">
    <property type="entry name" value="Abhydrolase_3"/>
    <property type="match status" value="1"/>
</dbReference>
<dbReference type="AlphaFoldDB" id="A0A9E7SSX5"/>
<dbReference type="FunFam" id="3.40.50.1820:FF:000089">
    <property type="entry name" value="Alpha/beta hydrolase"/>
    <property type="match status" value="1"/>
</dbReference>
<evidence type="ECO:0000313" key="4">
    <source>
        <dbReference type="Proteomes" id="UP001056855"/>
    </source>
</evidence>
<dbReference type="Gene3D" id="3.40.50.1820">
    <property type="entry name" value="alpha/beta hydrolase"/>
    <property type="match status" value="1"/>
</dbReference>
<dbReference type="Proteomes" id="UP001056855">
    <property type="component" value="Chromosome"/>
</dbReference>
<sequence>MDAQRTDLDPQVATLLEEPTYQSLRPWHALSVEAARRLEDDVFGGDPTISLPEVTDTAIPGADAASEIPIRVYRPFEAHDLPVLVFYHGGGWTLGTLDSADDLCRAFAAETESLVVSVDYRLAPEHPFPAPLEDAIAALEWVHEHAAAVGGDPDRIGVCGSSAGANLATAVAQWDAREGADVLAQQVLCYPITDHAFDTPSYAENADGPLLTRADMRWFWDQYLRHPVDGVNPYASVLRAPSFDGLPPTTVVTCGHDPLRDEGIAYVEALEDAGVPVSHHHYPSLPHGALSLADEVERSAEAMEKLTDRIRSAF</sequence>
<evidence type="ECO:0000256" key="1">
    <source>
        <dbReference type="ARBA" id="ARBA00022801"/>
    </source>
</evidence>
<feature type="domain" description="Alpha/beta hydrolase fold-3" evidence="2">
    <location>
        <begin position="84"/>
        <end position="289"/>
    </location>
</feature>
<name>A0A9E7SSX5_9EURY</name>
<gene>
    <name evidence="3" type="ORF">NGM29_15055</name>
</gene>
<keyword evidence="1 3" id="KW-0378">Hydrolase</keyword>
<dbReference type="InterPro" id="IPR013094">
    <property type="entry name" value="AB_hydrolase_3"/>
</dbReference>
<keyword evidence="4" id="KW-1185">Reference proteome</keyword>
<evidence type="ECO:0000313" key="3">
    <source>
        <dbReference type="EMBL" id="UTF53079.1"/>
    </source>
</evidence>
<proteinExistence type="predicted"/>
<dbReference type="PANTHER" id="PTHR48081">
    <property type="entry name" value="AB HYDROLASE SUPERFAMILY PROTEIN C4A8.06C"/>
    <property type="match status" value="1"/>
</dbReference>